<name>A0AA40KEI3_9HYME</name>
<dbReference type="AlphaFoldDB" id="A0AA40KEI3"/>
<accession>A0AA40KEI3</accession>
<evidence type="ECO:0000313" key="2">
    <source>
        <dbReference type="Proteomes" id="UP001177670"/>
    </source>
</evidence>
<keyword evidence="2" id="KW-1185">Reference proteome</keyword>
<protein>
    <submittedName>
        <fullName evidence="1">Uncharacterized protein</fullName>
    </submittedName>
</protein>
<proteinExistence type="predicted"/>
<comment type="caution">
    <text evidence="1">The sequence shown here is derived from an EMBL/GenBank/DDBJ whole genome shotgun (WGS) entry which is preliminary data.</text>
</comment>
<organism evidence="1 2">
    <name type="scientific">Melipona bicolor</name>
    <dbReference type="NCBI Taxonomy" id="60889"/>
    <lineage>
        <taxon>Eukaryota</taxon>
        <taxon>Metazoa</taxon>
        <taxon>Ecdysozoa</taxon>
        <taxon>Arthropoda</taxon>
        <taxon>Hexapoda</taxon>
        <taxon>Insecta</taxon>
        <taxon>Pterygota</taxon>
        <taxon>Neoptera</taxon>
        <taxon>Endopterygota</taxon>
        <taxon>Hymenoptera</taxon>
        <taxon>Apocrita</taxon>
        <taxon>Aculeata</taxon>
        <taxon>Apoidea</taxon>
        <taxon>Anthophila</taxon>
        <taxon>Apidae</taxon>
        <taxon>Melipona</taxon>
    </lineage>
</organism>
<sequence>MELTQHVETLKEINIRFLLFSLQFSVKTWHEELDNSLQNSAHVTRSWKARKRLAESVDRWVRELDERVRGPAAGNNSFRCGAAARELRKGVTRVKSSSLVGHANARRLITAGAAAATSSQRLAGYATTTTAHTDRTCEPPR</sequence>
<gene>
    <name evidence="1" type="ORF">K0M31_016630</name>
</gene>
<evidence type="ECO:0000313" key="1">
    <source>
        <dbReference type="EMBL" id="KAK1117426.1"/>
    </source>
</evidence>
<dbReference type="EMBL" id="JAHYIQ010000051">
    <property type="protein sequence ID" value="KAK1117426.1"/>
    <property type="molecule type" value="Genomic_DNA"/>
</dbReference>
<dbReference type="Proteomes" id="UP001177670">
    <property type="component" value="Unassembled WGS sequence"/>
</dbReference>
<reference evidence="1" key="1">
    <citation type="submission" date="2021-10" db="EMBL/GenBank/DDBJ databases">
        <title>Melipona bicolor Genome sequencing and assembly.</title>
        <authorList>
            <person name="Araujo N.S."/>
            <person name="Arias M.C."/>
        </authorList>
    </citation>
    <scope>NUCLEOTIDE SEQUENCE</scope>
    <source>
        <strain evidence="1">USP_2M_L1-L4_2017</strain>
        <tissue evidence="1">Whole body</tissue>
    </source>
</reference>